<evidence type="ECO:0000313" key="2">
    <source>
        <dbReference type="Proteomes" id="UP000025227"/>
    </source>
</evidence>
<dbReference type="AlphaFoldDB" id="A0A7I4YJK3"/>
<organism evidence="2 3">
    <name type="scientific">Haemonchus contortus</name>
    <name type="common">Barber pole worm</name>
    <dbReference type="NCBI Taxonomy" id="6289"/>
    <lineage>
        <taxon>Eukaryota</taxon>
        <taxon>Metazoa</taxon>
        <taxon>Ecdysozoa</taxon>
        <taxon>Nematoda</taxon>
        <taxon>Chromadorea</taxon>
        <taxon>Rhabditida</taxon>
        <taxon>Rhabditina</taxon>
        <taxon>Rhabditomorpha</taxon>
        <taxon>Strongyloidea</taxon>
        <taxon>Trichostrongylidae</taxon>
        <taxon>Haemonchus</taxon>
    </lineage>
</organism>
<protein>
    <submittedName>
        <fullName evidence="3">G protein-coupled receptor</fullName>
    </submittedName>
</protein>
<feature type="transmembrane region" description="Helical" evidence="1">
    <location>
        <begin position="132"/>
        <end position="154"/>
    </location>
</feature>
<dbReference type="WBParaSite" id="HCON_00099980-00001">
    <property type="protein sequence ID" value="HCON_00099980-00001"/>
    <property type="gene ID" value="HCON_00099980"/>
</dbReference>
<evidence type="ECO:0000313" key="3">
    <source>
        <dbReference type="WBParaSite" id="HCON_00099980-00001"/>
    </source>
</evidence>
<feature type="transmembrane region" description="Helical" evidence="1">
    <location>
        <begin position="12"/>
        <end position="32"/>
    </location>
</feature>
<feature type="transmembrane region" description="Helical" evidence="1">
    <location>
        <begin position="88"/>
        <end position="111"/>
    </location>
</feature>
<dbReference type="Pfam" id="PF10326">
    <property type="entry name" value="7TM_GPCR_Str"/>
    <property type="match status" value="1"/>
</dbReference>
<evidence type="ECO:0000256" key="1">
    <source>
        <dbReference type="SAM" id="Phobius"/>
    </source>
</evidence>
<keyword evidence="1" id="KW-1133">Transmembrane helix</keyword>
<keyword evidence="1" id="KW-0472">Membrane</keyword>
<name>A0A7I4YJK3_HAECO</name>
<reference evidence="3" key="1">
    <citation type="submission" date="2020-12" db="UniProtKB">
        <authorList>
            <consortium name="WormBaseParasite"/>
        </authorList>
    </citation>
    <scope>IDENTIFICATION</scope>
    <source>
        <strain evidence="3">MHco3</strain>
    </source>
</reference>
<proteinExistence type="predicted"/>
<dbReference type="InterPro" id="IPR019423">
    <property type="entry name" value="7TM_GPCR_serpentine_rcpt_Srj"/>
</dbReference>
<feature type="transmembrane region" description="Helical" evidence="1">
    <location>
        <begin position="44"/>
        <end position="68"/>
    </location>
</feature>
<dbReference type="OrthoDB" id="5875460at2759"/>
<dbReference type="Proteomes" id="UP000025227">
    <property type="component" value="Unplaced"/>
</dbReference>
<sequence>MSSIQGDPLPFPIYAISATSLLCNASFLVLYFRCPLRKIHAYKYFFLFTALEDIVYTITFTPIIPRIFSKNYFMIFIVTGIINRKPDAFILHITYCMSFFVASILVTNGFVYRYLHLRRTQFMQNLSRRNAVMIAFFVNLIVLSNIFIVIYVAFWPSDEFIHTVAEHVDIPGIDINASAFLGFSIKVSNKILFLL</sequence>
<keyword evidence="1" id="KW-0812">Transmembrane</keyword>
<dbReference type="InterPro" id="IPR019428">
    <property type="entry name" value="7TM_GPCR_serpentine_rcpt_Str"/>
</dbReference>
<keyword evidence="2" id="KW-1185">Reference proteome</keyword>
<dbReference type="PANTHER" id="PTHR45907">
    <property type="entry name" value="SERPENTINE RECEPTOR, CLASS J"/>
    <property type="match status" value="1"/>
</dbReference>
<dbReference type="PANTHER" id="PTHR45907:SF16">
    <property type="entry name" value="SERPENTINE RECEPTOR, CLASS J"/>
    <property type="match status" value="1"/>
</dbReference>
<accession>A0A7I4YJK3</accession>